<dbReference type="SMART" id="SM00456">
    <property type="entry name" value="WW"/>
    <property type="match status" value="2"/>
</dbReference>
<dbReference type="Proteomes" id="UP000754883">
    <property type="component" value="Unassembled WGS sequence"/>
</dbReference>
<protein>
    <recommendedName>
        <fullName evidence="3">WW domain-containing protein</fullName>
    </recommendedName>
</protein>
<feature type="domain" description="WW" evidence="3">
    <location>
        <begin position="226"/>
        <end position="260"/>
    </location>
</feature>
<feature type="transmembrane region" description="Helical" evidence="2">
    <location>
        <begin position="523"/>
        <end position="545"/>
    </location>
</feature>
<dbReference type="SUPFAM" id="SSF51045">
    <property type="entry name" value="WW domain"/>
    <property type="match status" value="1"/>
</dbReference>
<keyword evidence="2" id="KW-1133">Transmembrane helix</keyword>
<keyword evidence="5" id="KW-1185">Reference proteome</keyword>
<dbReference type="Gene3D" id="2.20.70.10">
    <property type="match status" value="1"/>
</dbReference>
<dbReference type="CDD" id="cd00201">
    <property type="entry name" value="WW"/>
    <property type="match status" value="1"/>
</dbReference>
<evidence type="ECO:0000256" key="1">
    <source>
        <dbReference type="SAM" id="MobiDB-lite"/>
    </source>
</evidence>
<feature type="transmembrane region" description="Helical" evidence="2">
    <location>
        <begin position="91"/>
        <end position="117"/>
    </location>
</feature>
<evidence type="ECO:0000313" key="5">
    <source>
        <dbReference type="Proteomes" id="UP000754883"/>
    </source>
</evidence>
<feature type="transmembrane region" description="Helical" evidence="2">
    <location>
        <begin position="123"/>
        <end position="145"/>
    </location>
</feature>
<evidence type="ECO:0000313" key="4">
    <source>
        <dbReference type="EMBL" id="CAG9978510.1"/>
    </source>
</evidence>
<keyword evidence="2" id="KW-0812">Transmembrane</keyword>
<comment type="caution">
    <text evidence="4">The sequence shown here is derived from an EMBL/GenBank/DDBJ whole genome shotgun (WGS) entry which is preliminary data.</text>
</comment>
<sequence>MTRWNHVKFHLKQCNAPAVYVEWYSRLVLWWPFCTLLDVVVCILIALSQIGFSHLSQRTFHLHIVVASAYFAVSILLKFRLFKVEPKHRMILFHLVTVFVALALSIACFVCVVIETPSAKPKLAYFFLVLFPPLLGLYQTIPFYLRDRARTISGLQPKSFDVVVTERFSLAATKADGRLGQLYIQQLQSSPSVPRSQGSAVVAPLDEDEPPIYRWQTRTWTSCDDVELPDGWSMTQDEDGKRRFWHTSKPSTAIWRDPRRRTGWTCDYDAKGRVYYIDHNNRYTTWNKPPLPNVLGSSKDRAGRRWESIWINRYRRFLLVNHSNGLTTWTGPKGGQPLSRQEEDGHLPPGWQKVSNPEEEGERFFSHNSLTYVTHDPRLTAMHRLPQGWYQNLRFDGGSDRTAQVSFFDKSRGVYSDSDPRLLLPDGTQSMQLRNSEKMSRWGSEAKLSWRNTQPAEIILFHTPYMFVMWCAQLVFNIVATVHFSRTMNGIDWLLYPPWVAPFTTFCAYLWTMRQNFYSRWLIMANMSTVFGFMDTFAWAISLGVNAAALHLHVPNCEVHGKTHDEGICKDPEFAQTIARICQIGMIIVGTLALPASVFGLYLAVTILLNSNMREWIQDTWLDTVDWQIKDFIKGSAATGL</sequence>
<dbReference type="EMBL" id="CABFNO020001300">
    <property type="protein sequence ID" value="CAG9978510.1"/>
    <property type="molecule type" value="Genomic_DNA"/>
</dbReference>
<proteinExistence type="predicted"/>
<evidence type="ECO:0000256" key="2">
    <source>
        <dbReference type="SAM" id="Phobius"/>
    </source>
</evidence>
<feature type="domain" description="WW" evidence="3">
    <location>
        <begin position="258"/>
        <end position="291"/>
    </location>
</feature>
<gene>
    <name evidence="4" type="ORF">CBYS24578_00009225</name>
</gene>
<dbReference type="PROSITE" id="PS50020">
    <property type="entry name" value="WW_DOMAIN_2"/>
    <property type="match status" value="2"/>
</dbReference>
<keyword evidence="2" id="KW-0472">Membrane</keyword>
<feature type="region of interest" description="Disordered" evidence="1">
    <location>
        <begin position="328"/>
        <end position="358"/>
    </location>
</feature>
<dbReference type="OrthoDB" id="2020426at2759"/>
<dbReference type="InterPro" id="IPR001202">
    <property type="entry name" value="WW_dom"/>
</dbReference>
<organism evidence="4 5">
    <name type="scientific">Clonostachys byssicola</name>
    <dbReference type="NCBI Taxonomy" id="160290"/>
    <lineage>
        <taxon>Eukaryota</taxon>
        <taxon>Fungi</taxon>
        <taxon>Dikarya</taxon>
        <taxon>Ascomycota</taxon>
        <taxon>Pezizomycotina</taxon>
        <taxon>Sordariomycetes</taxon>
        <taxon>Hypocreomycetidae</taxon>
        <taxon>Hypocreales</taxon>
        <taxon>Bionectriaceae</taxon>
        <taxon>Clonostachys</taxon>
    </lineage>
</organism>
<dbReference type="AlphaFoldDB" id="A0A9N9XXD4"/>
<feature type="transmembrane region" description="Helical" evidence="2">
    <location>
        <begin position="27"/>
        <end position="48"/>
    </location>
</feature>
<dbReference type="Pfam" id="PF00397">
    <property type="entry name" value="WW"/>
    <property type="match status" value="1"/>
</dbReference>
<feature type="transmembrane region" description="Helical" evidence="2">
    <location>
        <begin position="458"/>
        <end position="481"/>
    </location>
</feature>
<dbReference type="PROSITE" id="PS01159">
    <property type="entry name" value="WW_DOMAIN_1"/>
    <property type="match status" value="1"/>
</dbReference>
<reference evidence="4" key="1">
    <citation type="submission" date="2021-10" db="EMBL/GenBank/DDBJ databases">
        <authorList>
            <person name="Piombo E."/>
        </authorList>
    </citation>
    <scope>NUCLEOTIDE SEQUENCE</scope>
</reference>
<feature type="transmembrane region" description="Helical" evidence="2">
    <location>
        <begin position="584"/>
        <end position="609"/>
    </location>
</feature>
<name>A0A9N9XXD4_9HYPO</name>
<feature type="transmembrane region" description="Helical" evidence="2">
    <location>
        <begin position="493"/>
        <end position="511"/>
    </location>
</feature>
<dbReference type="InterPro" id="IPR036020">
    <property type="entry name" value="WW_dom_sf"/>
</dbReference>
<evidence type="ECO:0000259" key="3">
    <source>
        <dbReference type="PROSITE" id="PS50020"/>
    </source>
</evidence>
<accession>A0A9N9XXD4</accession>
<feature type="transmembrane region" description="Helical" evidence="2">
    <location>
        <begin position="60"/>
        <end position="79"/>
    </location>
</feature>